<gene>
    <name evidence="1" type="ORF">S03H2_56939</name>
</gene>
<dbReference type="AlphaFoldDB" id="X1J6W5"/>
<reference evidence="1" key="1">
    <citation type="journal article" date="2014" name="Front. Microbiol.">
        <title>High frequency of phylogenetically diverse reductive dehalogenase-homologous genes in deep subseafloor sedimentary metagenomes.</title>
        <authorList>
            <person name="Kawai M."/>
            <person name="Futagami T."/>
            <person name="Toyoda A."/>
            <person name="Takaki Y."/>
            <person name="Nishi S."/>
            <person name="Hori S."/>
            <person name="Arai W."/>
            <person name="Tsubouchi T."/>
            <person name="Morono Y."/>
            <person name="Uchiyama I."/>
            <person name="Ito T."/>
            <person name="Fujiyama A."/>
            <person name="Inagaki F."/>
            <person name="Takami H."/>
        </authorList>
    </citation>
    <scope>NUCLEOTIDE SEQUENCE</scope>
    <source>
        <strain evidence="1">Expedition CK06-06</strain>
    </source>
</reference>
<comment type="caution">
    <text evidence="1">The sequence shown here is derived from an EMBL/GenBank/DDBJ whole genome shotgun (WGS) entry which is preliminary data.</text>
</comment>
<evidence type="ECO:0000313" key="1">
    <source>
        <dbReference type="EMBL" id="GAH89722.1"/>
    </source>
</evidence>
<protein>
    <submittedName>
        <fullName evidence="1">Uncharacterized protein</fullName>
    </submittedName>
</protein>
<dbReference type="EMBL" id="BARU01036466">
    <property type="protein sequence ID" value="GAH89722.1"/>
    <property type="molecule type" value="Genomic_DNA"/>
</dbReference>
<organism evidence="1">
    <name type="scientific">marine sediment metagenome</name>
    <dbReference type="NCBI Taxonomy" id="412755"/>
    <lineage>
        <taxon>unclassified sequences</taxon>
        <taxon>metagenomes</taxon>
        <taxon>ecological metagenomes</taxon>
    </lineage>
</organism>
<name>X1J6W5_9ZZZZ</name>
<accession>X1J6W5</accession>
<sequence>MQHFAVLTRVRDLVHRMVEVFDDRQELLILKNPNTLIFDGVALRDLQGAIRAAIFNDCIFPIRIGLSQHTFNRFCQEFFPVVYRSYNAN</sequence>
<proteinExistence type="predicted"/>